<dbReference type="SMART" id="SM00005">
    <property type="entry name" value="DEATH"/>
    <property type="match status" value="1"/>
</dbReference>
<dbReference type="InterPro" id="IPR011029">
    <property type="entry name" value="DEATH-like_dom_sf"/>
</dbReference>
<dbReference type="InterPro" id="IPR052302">
    <property type="entry name" value="Neurotrophin_rcpt-DD"/>
</dbReference>
<protein>
    <submittedName>
        <fullName evidence="2">Death domain-containing membrane protein NRADD</fullName>
    </submittedName>
</protein>
<evidence type="ECO:0000313" key="3">
    <source>
        <dbReference type="Proteomes" id="UP000053760"/>
    </source>
</evidence>
<dbReference type="GO" id="GO:0005886">
    <property type="term" value="C:plasma membrane"/>
    <property type="evidence" value="ECO:0007669"/>
    <property type="project" value="TreeGrafter"/>
</dbReference>
<dbReference type="Gene3D" id="1.10.533.10">
    <property type="entry name" value="Death Domain, Fas"/>
    <property type="match status" value="1"/>
</dbReference>
<keyword evidence="3" id="KW-1185">Reference proteome</keyword>
<organism evidence="2 3">
    <name type="scientific">Cuculus canorus</name>
    <name type="common">Common cuckoo</name>
    <dbReference type="NCBI Taxonomy" id="55661"/>
    <lineage>
        <taxon>Eukaryota</taxon>
        <taxon>Metazoa</taxon>
        <taxon>Chordata</taxon>
        <taxon>Craniata</taxon>
        <taxon>Vertebrata</taxon>
        <taxon>Euteleostomi</taxon>
        <taxon>Archelosauria</taxon>
        <taxon>Archosauria</taxon>
        <taxon>Dinosauria</taxon>
        <taxon>Saurischia</taxon>
        <taxon>Theropoda</taxon>
        <taxon>Coelurosauria</taxon>
        <taxon>Aves</taxon>
        <taxon>Neognathae</taxon>
        <taxon>Neoaves</taxon>
        <taxon>Otidimorphae</taxon>
        <taxon>Cuculiformes</taxon>
        <taxon>Cuculidae</taxon>
        <taxon>Cuculus</taxon>
    </lineage>
</organism>
<feature type="non-terminal residue" evidence="2">
    <location>
        <position position="1"/>
    </location>
</feature>
<dbReference type="SUPFAM" id="SSF47986">
    <property type="entry name" value="DEATH domain"/>
    <property type="match status" value="1"/>
</dbReference>
<sequence>VSPQRQEELVELLENGGPGGDWRSLATSLGFGPDAIGTFCRGQSPTRNLLSTWATTEGATLATLCQALATIGHQDVAQRLAGAEDVIS</sequence>
<dbReference type="AlphaFoldDB" id="A0A091FSP3"/>
<dbReference type="GO" id="GO:0015026">
    <property type="term" value="F:coreceptor activity"/>
    <property type="evidence" value="ECO:0007669"/>
    <property type="project" value="TreeGrafter"/>
</dbReference>
<dbReference type="GO" id="GO:0005035">
    <property type="term" value="F:death receptor activity"/>
    <property type="evidence" value="ECO:0007669"/>
    <property type="project" value="TreeGrafter"/>
</dbReference>
<proteinExistence type="predicted"/>
<dbReference type="STRING" id="55661.A0A091FSP3"/>
<dbReference type="EMBL" id="KL447376">
    <property type="protein sequence ID" value="KFO72628.1"/>
    <property type="molecule type" value="Genomic_DNA"/>
</dbReference>
<dbReference type="PROSITE" id="PS50017">
    <property type="entry name" value="DEATH_DOMAIN"/>
    <property type="match status" value="1"/>
</dbReference>
<dbReference type="GO" id="GO:0007266">
    <property type="term" value="P:Rho protein signal transduction"/>
    <property type="evidence" value="ECO:0007669"/>
    <property type="project" value="TreeGrafter"/>
</dbReference>
<dbReference type="PANTHER" id="PTHR46605:SF1">
    <property type="entry name" value="DEATH DOMAIN-CONTAINING MEMBRANE PROTEIN NRADD"/>
    <property type="match status" value="1"/>
</dbReference>
<dbReference type="InterPro" id="IPR000488">
    <property type="entry name" value="Death_dom"/>
</dbReference>
<feature type="non-terminal residue" evidence="2">
    <location>
        <position position="88"/>
    </location>
</feature>
<dbReference type="PANTHER" id="PTHR46605">
    <property type="entry name" value="TUMOR NECROSIS FACTOR RECEPTOR"/>
    <property type="match status" value="1"/>
</dbReference>
<accession>A0A091FSP3</accession>
<dbReference type="Pfam" id="PF00531">
    <property type="entry name" value="Death"/>
    <property type="match status" value="1"/>
</dbReference>
<dbReference type="GO" id="GO:0048406">
    <property type="term" value="F:nerve growth factor binding"/>
    <property type="evidence" value="ECO:0007669"/>
    <property type="project" value="TreeGrafter"/>
</dbReference>
<dbReference type="GO" id="GO:0009986">
    <property type="term" value="C:cell surface"/>
    <property type="evidence" value="ECO:0007669"/>
    <property type="project" value="TreeGrafter"/>
</dbReference>
<gene>
    <name evidence="2" type="ORF">N303_09763</name>
</gene>
<dbReference type="Proteomes" id="UP000053760">
    <property type="component" value="Unassembled WGS sequence"/>
</dbReference>
<feature type="domain" description="Death" evidence="1">
    <location>
        <begin position="7"/>
        <end position="84"/>
    </location>
</feature>
<reference evidence="2 3" key="1">
    <citation type="submission" date="2014-04" db="EMBL/GenBank/DDBJ databases">
        <title>Genome evolution of avian class.</title>
        <authorList>
            <person name="Zhang G."/>
            <person name="Li C."/>
        </authorList>
    </citation>
    <scope>NUCLEOTIDE SEQUENCE [LARGE SCALE GENOMIC DNA]</scope>
    <source>
        <strain evidence="2">BGI_N303</strain>
    </source>
</reference>
<name>A0A091FSP3_CUCCA</name>
<evidence type="ECO:0000259" key="1">
    <source>
        <dbReference type="PROSITE" id="PS50017"/>
    </source>
</evidence>
<evidence type="ECO:0000313" key="2">
    <source>
        <dbReference type="EMBL" id="KFO72628.1"/>
    </source>
</evidence>